<accession>A0A381ZDF6</accession>
<dbReference type="InterPro" id="IPR010466">
    <property type="entry name" value="DUF1058"/>
</dbReference>
<name>A0A381ZDF6_9ZZZZ</name>
<dbReference type="Gene3D" id="2.30.30.40">
    <property type="entry name" value="SH3 Domains"/>
    <property type="match status" value="1"/>
</dbReference>
<sequence length="153" mass="17553">MVLSTFVLNSAYAELPVPRWVSLKGDAHLRKGPTEDATIIYRYELKGYPMEILRDIDGWRYVRDPLDGVEGWMAQQLFSGKRYAITSKSPFSYGYDGPRKNKILVKLSPRVHAKINECDSSWCELIIENKSSKIKVWVAKTDLLGVYSHEIIN</sequence>
<dbReference type="EMBL" id="UINC01020887">
    <property type="protein sequence ID" value="SVA87270.1"/>
    <property type="molecule type" value="Genomic_DNA"/>
</dbReference>
<organism evidence="1">
    <name type="scientific">marine metagenome</name>
    <dbReference type="NCBI Taxonomy" id="408172"/>
    <lineage>
        <taxon>unclassified sequences</taxon>
        <taxon>metagenomes</taxon>
        <taxon>ecological metagenomes</taxon>
    </lineage>
</organism>
<reference evidence="1" key="1">
    <citation type="submission" date="2018-05" db="EMBL/GenBank/DDBJ databases">
        <authorList>
            <person name="Lanie J.A."/>
            <person name="Ng W.-L."/>
            <person name="Kazmierczak K.M."/>
            <person name="Andrzejewski T.M."/>
            <person name="Davidsen T.M."/>
            <person name="Wayne K.J."/>
            <person name="Tettelin H."/>
            <person name="Glass J.I."/>
            <person name="Rusch D."/>
            <person name="Podicherti R."/>
            <person name="Tsui H.-C.T."/>
            <person name="Winkler M.E."/>
        </authorList>
    </citation>
    <scope>NUCLEOTIDE SEQUENCE</scope>
</reference>
<proteinExistence type="predicted"/>
<protein>
    <recommendedName>
        <fullName evidence="2">SH3b domain-containing protein</fullName>
    </recommendedName>
</protein>
<dbReference type="AlphaFoldDB" id="A0A381ZDF6"/>
<evidence type="ECO:0000313" key="1">
    <source>
        <dbReference type="EMBL" id="SVA87270.1"/>
    </source>
</evidence>
<gene>
    <name evidence="1" type="ORF">METZ01_LOCUS140124</name>
</gene>
<evidence type="ECO:0008006" key="2">
    <source>
        <dbReference type="Google" id="ProtNLM"/>
    </source>
</evidence>
<dbReference type="Pfam" id="PF06347">
    <property type="entry name" value="SH3_4"/>
    <property type="match status" value="1"/>
</dbReference>